<dbReference type="InterPro" id="IPR052962">
    <property type="entry name" value="AA_Transporter_AGT"/>
</dbReference>
<dbReference type="RefSeq" id="WP_183265092.1">
    <property type="nucleotide sequence ID" value="NZ_JACHFJ010000001.1"/>
</dbReference>
<feature type="transmembrane region" description="Helical" evidence="5">
    <location>
        <begin position="426"/>
        <end position="445"/>
    </location>
</feature>
<feature type="transmembrane region" description="Helical" evidence="5">
    <location>
        <begin position="12"/>
        <end position="32"/>
    </location>
</feature>
<feature type="transmembrane region" description="Helical" evidence="5">
    <location>
        <begin position="362"/>
        <end position="388"/>
    </location>
</feature>
<dbReference type="Proteomes" id="UP000553706">
    <property type="component" value="Unassembled WGS sequence"/>
</dbReference>
<name>A0A840V810_9PROT</name>
<feature type="transmembrane region" description="Helical" evidence="5">
    <location>
        <begin position="95"/>
        <end position="114"/>
    </location>
</feature>
<dbReference type="EMBL" id="JACHFJ010000001">
    <property type="protein sequence ID" value="MBB5372098.1"/>
    <property type="molecule type" value="Genomic_DNA"/>
</dbReference>
<feature type="transmembrane region" description="Helical" evidence="5">
    <location>
        <begin position="161"/>
        <end position="181"/>
    </location>
</feature>
<feature type="transmembrane region" description="Helical" evidence="5">
    <location>
        <begin position="276"/>
        <end position="295"/>
    </location>
</feature>
<evidence type="ECO:0000256" key="2">
    <source>
        <dbReference type="ARBA" id="ARBA00022692"/>
    </source>
</evidence>
<comment type="subcellular location">
    <subcellularLocation>
        <location evidence="1">Membrane</location>
        <topology evidence="1">Multi-pass membrane protein</topology>
    </subcellularLocation>
</comment>
<evidence type="ECO:0000256" key="5">
    <source>
        <dbReference type="SAM" id="Phobius"/>
    </source>
</evidence>
<dbReference type="GO" id="GO:0022857">
    <property type="term" value="F:transmembrane transporter activity"/>
    <property type="evidence" value="ECO:0007669"/>
    <property type="project" value="InterPro"/>
</dbReference>
<feature type="transmembrane region" description="Helical" evidence="5">
    <location>
        <begin position="334"/>
        <end position="356"/>
    </location>
</feature>
<dbReference type="AlphaFoldDB" id="A0A840V810"/>
<keyword evidence="7" id="KW-1185">Reference proteome</keyword>
<keyword evidence="4 5" id="KW-0472">Membrane</keyword>
<feature type="transmembrane region" description="Helical" evidence="5">
    <location>
        <begin position="482"/>
        <end position="503"/>
    </location>
</feature>
<sequence>MSTTSLRRDAGPIGLLFSSIGGMVGSGWLFGALNAAKIAGPASLISWVIGGLAVLLLAFVYAELSTMFPRPGAVILFPQLCFGDLAARIMSWVNFLAYVAVAPVEAVAVVSYTANFWPGLAQGGVLSGAGIAAAVALMALFTVINLFAIRAVLAVNSAITWWKLAVPAATVAALIAVHFRVQNFTAYGFAPTGAQGVLAAVSGSGIIFTYLGFRQAIELAGESGNPHRNLPFAIIGSVLFCMLLYAGLQLAFIGALPAGALAHGWAGLSFPGVSGPFAGLAALLGLPWLAATLYADAAISPGGAGIIYNTTAARVIYASAEGGLMPRRLTKLSAAGVPLASLGLAFVAGLLFLLPLPSWRQLVTYISSIGVLAYGVGPVALACFRTTLPEAEYPRPFRLAAARVLAPAAFIVGNLVVFWAGAAVANHLFCTMAVAFAVYCGWELAKRHTLSHLAWRGAAWMFPYFFGLWLITYLGPLHGRGLLGQGSGAAAIAVLSLAILALARRCALPDPQAAKARYHNVA</sequence>
<protein>
    <submittedName>
        <fullName evidence="6">Amino acid transporter</fullName>
    </submittedName>
</protein>
<evidence type="ECO:0000313" key="6">
    <source>
        <dbReference type="EMBL" id="MBB5372098.1"/>
    </source>
</evidence>
<reference evidence="6 7" key="1">
    <citation type="submission" date="2020-08" db="EMBL/GenBank/DDBJ databases">
        <title>Genomic Encyclopedia of Type Strains, Phase IV (KMG-IV): sequencing the most valuable type-strain genomes for metagenomic binning, comparative biology and taxonomic classification.</title>
        <authorList>
            <person name="Goeker M."/>
        </authorList>
    </citation>
    <scope>NUCLEOTIDE SEQUENCE [LARGE SCALE GENOMIC DNA]</scope>
    <source>
        <strain evidence="6 7">DSM 27026</strain>
    </source>
</reference>
<gene>
    <name evidence="6" type="ORF">HNP71_000322</name>
</gene>
<keyword evidence="2 5" id="KW-0812">Transmembrane</keyword>
<dbReference type="PIRSF" id="PIRSF006060">
    <property type="entry name" value="AA_transporter"/>
    <property type="match status" value="1"/>
</dbReference>
<dbReference type="GO" id="GO:0016020">
    <property type="term" value="C:membrane"/>
    <property type="evidence" value="ECO:0007669"/>
    <property type="project" value="UniProtKB-SubCell"/>
</dbReference>
<keyword evidence="3 5" id="KW-1133">Transmembrane helix</keyword>
<feature type="transmembrane region" description="Helical" evidence="5">
    <location>
        <begin position="400"/>
        <end position="420"/>
    </location>
</feature>
<evidence type="ECO:0000313" key="7">
    <source>
        <dbReference type="Proteomes" id="UP000553706"/>
    </source>
</evidence>
<accession>A0A840V810</accession>
<dbReference type="InterPro" id="IPR002293">
    <property type="entry name" value="AA/rel_permease1"/>
</dbReference>
<dbReference type="PANTHER" id="PTHR47547">
    <property type="match status" value="1"/>
</dbReference>
<organism evidence="6 7">
    <name type="scientific">Acidocella aromatica</name>
    <dbReference type="NCBI Taxonomy" id="1303579"/>
    <lineage>
        <taxon>Bacteria</taxon>
        <taxon>Pseudomonadati</taxon>
        <taxon>Pseudomonadota</taxon>
        <taxon>Alphaproteobacteria</taxon>
        <taxon>Acetobacterales</taxon>
        <taxon>Acidocellaceae</taxon>
        <taxon>Acidocella</taxon>
    </lineage>
</organism>
<feature type="transmembrane region" description="Helical" evidence="5">
    <location>
        <begin position="457"/>
        <end position="476"/>
    </location>
</feature>
<dbReference type="Gene3D" id="1.20.1740.10">
    <property type="entry name" value="Amino acid/polyamine transporter I"/>
    <property type="match status" value="1"/>
</dbReference>
<dbReference type="PANTHER" id="PTHR47547:SF1">
    <property type="entry name" value="ASPARTATE-PROTON SYMPORTER"/>
    <property type="match status" value="1"/>
</dbReference>
<feature type="transmembrane region" description="Helical" evidence="5">
    <location>
        <begin position="126"/>
        <end position="149"/>
    </location>
</feature>
<feature type="transmembrane region" description="Helical" evidence="5">
    <location>
        <begin position="193"/>
        <end position="211"/>
    </location>
</feature>
<feature type="transmembrane region" description="Helical" evidence="5">
    <location>
        <begin position="232"/>
        <end position="256"/>
    </location>
</feature>
<evidence type="ECO:0000256" key="1">
    <source>
        <dbReference type="ARBA" id="ARBA00004141"/>
    </source>
</evidence>
<comment type="caution">
    <text evidence="6">The sequence shown here is derived from an EMBL/GenBank/DDBJ whole genome shotgun (WGS) entry which is preliminary data.</text>
</comment>
<evidence type="ECO:0000256" key="3">
    <source>
        <dbReference type="ARBA" id="ARBA00022989"/>
    </source>
</evidence>
<proteinExistence type="predicted"/>
<feature type="transmembrane region" description="Helical" evidence="5">
    <location>
        <begin position="44"/>
        <end position="62"/>
    </location>
</feature>
<dbReference type="Pfam" id="PF13520">
    <property type="entry name" value="AA_permease_2"/>
    <property type="match status" value="1"/>
</dbReference>
<evidence type="ECO:0000256" key="4">
    <source>
        <dbReference type="ARBA" id="ARBA00023136"/>
    </source>
</evidence>